<evidence type="ECO:0000313" key="1">
    <source>
        <dbReference type="EMBL" id="WVN85670.1"/>
    </source>
</evidence>
<evidence type="ECO:0000313" key="2">
    <source>
        <dbReference type="Proteomes" id="UP000094043"/>
    </source>
</evidence>
<dbReference type="KEGG" id="cdep:91085033"/>
<sequence length="129" mass="14511">MASDPRFRSHHVDTLTDAIKASITDAELRGVMYSENGWYSLEPDDLKSIVNTSKATGTIKKRVDEHLVEINKECPLSDTTIYGASAKSKYIDQEYDVVALVVEYTVGNNDGEDWTKEKEILLGGYEEIY</sequence>
<dbReference type="AlphaFoldDB" id="A0AAJ8JNR8"/>
<name>A0AAJ8JNR8_9TREE</name>
<accession>A0AAJ8JNR8</accession>
<protein>
    <submittedName>
        <fullName evidence="1">Uncharacterized protein</fullName>
    </submittedName>
</protein>
<dbReference type="GeneID" id="91085033"/>
<reference evidence="1" key="1">
    <citation type="submission" date="2016-06" db="EMBL/GenBank/DDBJ databases">
        <authorList>
            <person name="Cuomo C."/>
            <person name="Litvintseva A."/>
            <person name="Heitman J."/>
            <person name="Chen Y."/>
            <person name="Sun S."/>
            <person name="Springer D."/>
            <person name="Dromer F."/>
            <person name="Young S."/>
            <person name="Zeng Q."/>
            <person name="Chapman S."/>
            <person name="Gujja S."/>
            <person name="Saif S."/>
            <person name="Birren B."/>
        </authorList>
    </citation>
    <scope>NUCLEOTIDE SEQUENCE</scope>
    <source>
        <strain evidence="1">CBS 7841</strain>
    </source>
</reference>
<dbReference type="Proteomes" id="UP000094043">
    <property type="component" value="Chromosome 1"/>
</dbReference>
<dbReference type="RefSeq" id="XP_066066370.1">
    <property type="nucleotide sequence ID" value="XM_066210273.1"/>
</dbReference>
<keyword evidence="2" id="KW-1185">Reference proteome</keyword>
<dbReference type="EMBL" id="CP143784">
    <property type="protein sequence ID" value="WVN85670.1"/>
    <property type="molecule type" value="Genomic_DNA"/>
</dbReference>
<gene>
    <name evidence="1" type="ORF">L203_100819</name>
</gene>
<reference evidence="1" key="2">
    <citation type="journal article" date="2022" name="Elife">
        <title>Obligate sexual reproduction of a homothallic fungus closely related to the Cryptococcus pathogenic species complex.</title>
        <authorList>
            <person name="Passer A.R."/>
            <person name="Clancey S.A."/>
            <person name="Shea T."/>
            <person name="David-Palma M."/>
            <person name="Averette A.F."/>
            <person name="Boekhout T."/>
            <person name="Porcel B.M."/>
            <person name="Nowrousian M."/>
            <person name="Cuomo C.A."/>
            <person name="Sun S."/>
            <person name="Heitman J."/>
            <person name="Coelho M.A."/>
        </authorList>
    </citation>
    <scope>NUCLEOTIDE SEQUENCE</scope>
    <source>
        <strain evidence="1">CBS 7841</strain>
    </source>
</reference>
<organism evidence="1 2">
    <name type="scientific">Cryptococcus depauperatus CBS 7841</name>
    <dbReference type="NCBI Taxonomy" id="1295531"/>
    <lineage>
        <taxon>Eukaryota</taxon>
        <taxon>Fungi</taxon>
        <taxon>Dikarya</taxon>
        <taxon>Basidiomycota</taxon>
        <taxon>Agaricomycotina</taxon>
        <taxon>Tremellomycetes</taxon>
        <taxon>Tremellales</taxon>
        <taxon>Cryptococcaceae</taxon>
        <taxon>Cryptococcus</taxon>
    </lineage>
</organism>
<proteinExistence type="predicted"/>
<reference evidence="1" key="3">
    <citation type="submission" date="2024-01" db="EMBL/GenBank/DDBJ databases">
        <authorList>
            <person name="Coelho M.A."/>
            <person name="David-Palma M."/>
            <person name="Shea T."/>
            <person name="Sun S."/>
            <person name="Cuomo C.A."/>
            <person name="Heitman J."/>
        </authorList>
    </citation>
    <scope>NUCLEOTIDE SEQUENCE</scope>
    <source>
        <strain evidence="1">CBS 7841</strain>
    </source>
</reference>